<feature type="domain" description="HD-GYP" evidence="2">
    <location>
        <begin position="247"/>
        <end position="440"/>
    </location>
</feature>
<dbReference type="InterPro" id="IPR052020">
    <property type="entry name" value="Cyclic_di-GMP/3'3'-cGAMP_PDE"/>
</dbReference>
<dbReference type="Pfam" id="PF00196">
    <property type="entry name" value="GerE"/>
    <property type="match status" value="1"/>
</dbReference>
<keyword evidence="4" id="KW-1185">Reference proteome</keyword>
<accession>A0ABU5T299</accession>
<dbReference type="InterPro" id="IPR016032">
    <property type="entry name" value="Sig_transdc_resp-reg_C-effctor"/>
</dbReference>
<sequence length="503" mass="53212">MTPPLRLAEFIAAVSLATDLGMGQPLEQGLRTCLVSLELADAARLAEHVRSEVFYTALLRFLGCTADAHEAAGIGGDDIALRAAIAPVLGGAPPAILKSVLPALGRGLPAPRRAALAASFLATGPARMRDGVRAHCEAAEMLAVRLGLPAGTRAALGAAFERWDGRGFPHGVRGEAIPVAARIVFIARDIEVIARLHGPDVVREALRERAGRSYDPALALAALASLDELLEAARTEMPWDVAMALEPKPVAEIPAEQLDDVFAVFADFADLKEPDRAGFSRDVAALAAAASPNDAPLLRRTGLVQDLGRVAVPSRRDGGRSAADEERLRLHPYYSERILTRITTTAPLARIAGMHHERVDGSGYYRGASGAELPWEARVLAAADAFRELLAGTPEDQAPTPAAAADALARLAPRKLDADAVDAVLAAAVGRSGRPRPEWPAGLTEREVDVLRLICRGATKKEVAAALFIAPSTADHHLRHIYAKIGVSSRAAATLFAVERDLL</sequence>
<dbReference type="SUPFAM" id="SSF109604">
    <property type="entry name" value="HD-domain/PDEase-like"/>
    <property type="match status" value="1"/>
</dbReference>
<protein>
    <submittedName>
        <fullName evidence="3">HD domain-containing phosphohydrolase</fullName>
    </submittedName>
</protein>
<reference evidence="3 4" key="1">
    <citation type="submission" date="2023-12" db="EMBL/GenBank/DDBJ databases">
        <title>Sinomonas terricola sp. nov, isolated from litchi orchard soil in Guangdong, PR China.</title>
        <authorList>
            <person name="Jiaxin W."/>
            <person name="Yang Z."/>
            <person name="Honghui Z."/>
        </authorList>
    </citation>
    <scope>NUCLEOTIDE SEQUENCE [LARGE SCALE GENOMIC DNA]</scope>
    <source>
        <strain evidence="3 4">JGH33</strain>
    </source>
</reference>
<dbReference type="CDD" id="cd00077">
    <property type="entry name" value="HDc"/>
    <property type="match status" value="1"/>
</dbReference>
<organism evidence="3 4">
    <name type="scientific">Sinomonas terricola</name>
    <dbReference type="NCBI Taxonomy" id="3110330"/>
    <lineage>
        <taxon>Bacteria</taxon>
        <taxon>Bacillati</taxon>
        <taxon>Actinomycetota</taxon>
        <taxon>Actinomycetes</taxon>
        <taxon>Micrococcales</taxon>
        <taxon>Micrococcaceae</taxon>
        <taxon>Sinomonas</taxon>
    </lineage>
</organism>
<dbReference type="InterPro" id="IPR037522">
    <property type="entry name" value="HD_GYP_dom"/>
</dbReference>
<evidence type="ECO:0000259" key="1">
    <source>
        <dbReference type="PROSITE" id="PS50043"/>
    </source>
</evidence>
<proteinExistence type="predicted"/>
<dbReference type="InterPro" id="IPR000792">
    <property type="entry name" value="Tscrpt_reg_LuxR_C"/>
</dbReference>
<gene>
    <name evidence="3" type="ORF">SPF06_03505</name>
</gene>
<comment type="caution">
    <text evidence="3">The sequence shown here is derived from an EMBL/GenBank/DDBJ whole genome shotgun (WGS) entry which is preliminary data.</text>
</comment>
<dbReference type="Gene3D" id="1.10.3210.10">
    <property type="entry name" value="Hypothetical protein af1432"/>
    <property type="match status" value="2"/>
</dbReference>
<feature type="domain" description="HD-GYP" evidence="2">
    <location>
        <begin position="22"/>
        <end position="238"/>
    </location>
</feature>
<dbReference type="InterPro" id="IPR003607">
    <property type="entry name" value="HD/PDEase_dom"/>
</dbReference>
<dbReference type="CDD" id="cd06170">
    <property type="entry name" value="LuxR_C_like"/>
    <property type="match status" value="1"/>
</dbReference>
<evidence type="ECO:0000313" key="3">
    <source>
        <dbReference type="EMBL" id="MEA5453780.1"/>
    </source>
</evidence>
<dbReference type="RefSeq" id="WP_323277531.1">
    <property type="nucleotide sequence ID" value="NZ_JAYGGQ010000001.1"/>
</dbReference>
<dbReference type="Pfam" id="PF13487">
    <property type="entry name" value="HD_5"/>
    <property type="match status" value="2"/>
</dbReference>
<dbReference type="Proteomes" id="UP001304769">
    <property type="component" value="Unassembled WGS sequence"/>
</dbReference>
<dbReference type="PANTHER" id="PTHR45228">
    <property type="entry name" value="CYCLIC DI-GMP PHOSPHODIESTERASE TM_0186-RELATED"/>
    <property type="match status" value="1"/>
</dbReference>
<evidence type="ECO:0000259" key="2">
    <source>
        <dbReference type="PROSITE" id="PS51832"/>
    </source>
</evidence>
<dbReference type="SMART" id="SM00421">
    <property type="entry name" value="HTH_LUXR"/>
    <property type="match status" value="1"/>
</dbReference>
<dbReference type="PROSITE" id="PS50043">
    <property type="entry name" value="HTH_LUXR_2"/>
    <property type="match status" value="1"/>
</dbReference>
<dbReference type="PROSITE" id="PS51832">
    <property type="entry name" value="HD_GYP"/>
    <property type="match status" value="2"/>
</dbReference>
<feature type="domain" description="HTH luxR-type" evidence="1">
    <location>
        <begin position="436"/>
        <end position="501"/>
    </location>
</feature>
<dbReference type="InterPro" id="IPR036388">
    <property type="entry name" value="WH-like_DNA-bd_sf"/>
</dbReference>
<name>A0ABU5T299_9MICC</name>
<dbReference type="SUPFAM" id="SSF46894">
    <property type="entry name" value="C-terminal effector domain of the bipartite response regulators"/>
    <property type="match status" value="1"/>
</dbReference>
<evidence type="ECO:0000313" key="4">
    <source>
        <dbReference type="Proteomes" id="UP001304769"/>
    </source>
</evidence>
<dbReference type="EMBL" id="JAYGGQ010000001">
    <property type="protein sequence ID" value="MEA5453780.1"/>
    <property type="molecule type" value="Genomic_DNA"/>
</dbReference>
<dbReference type="Gene3D" id="1.10.10.10">
    <property type="entry name" value="Winged helix-like DNA-binding domain superfamily/Winged helix DNA-binding domain"/>
    <property type="match status" value="1"/>
</dbReference>
<dbReference type="PRINTS" id="PR00038">
    <property type="entry name" value="HTHLUXR"/>
</dbReference>